<comment type="caution">
    <text evidence="1">The sequence shown here is derived from an EMBL/GenBank/DDBJ whole genome shotgun (WGS) entry which is preliminary data.</text>
</comment>
<reference evidence="1" key="1">
    <citation type="submission" date="2020-10" db="EMBL/GenBank/DDBJ databases">
        <title>Taxonomic study of unclassified bacteria belonging to the class Ktedonobacteria.</title>
        <authorList>
            <person name="Yabe S."/>
            <person name="Wang C.M."/>
            <person name="Zheng Y."/>
            <person name="Sakai Y."/>
            <person name="Cavaletti L."/>
            <person name="Monciardini P."/>
            <person name="Donadio S."/>
        </authorList>
    </citation>
    <scope>NUCLEOTIDE SEQUENCE</scope>
    <source>
        <strain evidence="1">SOSP1-1</strain>
    </source>
</reference>
<dbReference type="EMBL" id="BNJF01000002">
    <property type="protein sequence ID" value="GHO46982.1"/>
    <property type="molecule type" value="Genomic_DNA"/>
</dbReference>
<keyword evidence="2" id="KW-1185">Reference proteome</keyword>
<sequence length="59" mass="6594">MFIKIDSSMVKRYVSESAHSSSKTVNYTMKSYEPIAELDSFAAGIERTGGRTDYEIGTH</sequence>
<evidence type="ECO:0000313" key="2">
    <source>
        <dbReference type="Proteomes" id="UP000612362"/>
    </source>
</evidence>
<name>A0A8J3HZA5_9CHLR</name>
<dbReference type="AlphaFoldDB" id="A0A8J3HZA5"/>
<proteinExistence type="predicted"/>
<evidence type="ECO:0000313" key="1">
    <source>
        <dbReference type="EMBL" id="GHO46982.1"/>
    </source>
</evidence>
<gene>
    <name evidence="1" type="ORF">KSX_51450</name>
</gene>
<organism evidence="1 2">
    <name type="scientific">Ktedonospora formicarum</name>
    <dbReference type="NCBI Taxonomy" id="2778364"/>
    <lineage>
        <taxon>Bacteria</taxon>
        <taxon>Bacillati</taxon>
        <taxon>Chloroflexota</taxon>
        <taxon>Ktedonobacteria</taxon>
        <taxon>Ktedonobacterales</taxon>
        <taxon>Ktedonobacteraceae</taxon>
        <taxon>Ktedonospora</taxon>
    </lineage>
</organism>
<dbReference type="Proteomes" id="UP000612362">
    <property type="component" value="Unassembled WGS sequence"/>
</dbReference>
<protein>
    <submittedName>
        <fullName evidence="1">Uncharacterized protein</fullName>
    </submittedName>
</protein>
<accession>A0A8J3HZA5</accession>